<evidence type="ECO:0000256" key="5">
    <source>
        <dbReference type="ARBA" id="ARBA00022692"/>
    </source>
</evidence>
<comment type="similarity">
    <text evidence="2 9">Belongs to the membrane-bound acyltransferase family.</text>
</comment>
<dbReference type="InterPro" id="IPR004299">
    <property type="entry name" value="MBOAT_fam"/>
</dbReference>
<keyword evidence="6 10" id="KW-1133">Transmembrane helix</keyword>
<dbReference type="InterPro" id="IPR028362">
    <property type="entry name" value="AlgI"/>
</dbReference>
<keyword evidence="12" id="KW-1185">Reference proteome</keyword>
<organism evidence="11 12">
    <name type="scientific">Prosthecobacter fluviatilis</name>
    <dbReference type="NCBI Taxonomy" id="445931"/>
    <lineage>
        <taxon>Bacteria</taxon>
        <taxon>Pseudomonadati</taxon>
        <taxon>Verrucomicrobiota</taxon>
        <taxon>Verrucomicrobiia</taxon>
        <taxon>Verrucomicrobiales</taxon>
        <taxon>Verrucomicrobiaceae</taxon>
        <taxon>Prosthecobacter</taxon>
    </lineage>
</organism>
<feature type="transmembrane region" description="Helical" evidence="10">
    <location>
        <begin position="115"/>
        <end position="137"/>
    </location>
</feature>
<comment type="caution">
    <text evidence="11">The sequence shown here is derived from an EMBL/GenBank/DDBJ whole genome shotgun (WGS) entry which is preliminary data.</text>
</comment>
<evidence type="ECO:0000256" key="9">
    <source>
        <dbReference type="PIRNR" id="PIRNR016636"/>
    </source>
</evidence>
<dbReference type="PANTHER" id="PTHR13285:SF23">
    <property type="entry name" value="TEICHOIC ACID D-ALANYLTRANSFERASE"/>
    <property type="match status" value="1"/>
</dbReference>
<evidence type="ECO:0000256" key="6">
    <source>
        <dbReference type="ARBA" id="ARBA00022989"/>
    </source>
</evidence>
<keyword evidence="3 9" id="KW-1003">Cell membrane</keyword>
<evidence type="ECO:0000256" key="3">
    <source>
        <dbReference type="ARBA" id="ARBA00022475"/>
    </source>
</evidence>
<evidence type="ECO:0000256" key="7">
    <source>
        <dbReference type="ARBA" id="ARBA00023136"/>
    </source>
</evidence>
<evidence type="ECO:0000256" key="4">
    <source>
        <dbReference type="ARBA" id="ARBA00022679"/>
    </source>
</evidence>
<protein>
    <submittedName>
        <fullName evidence="11">MBOAT family O-acyltransferase</fullName>
    </submittedName>
</protein>
<dbReference type="PANTHER" id="PTHR13285">
    <property type="entry name" value="ACYLTRANSFERASE"/>
    <property type="match status" value="1"/>
</dbReference>
<feature type="transmembrane region" description="Helical" evidence="10">
    <location>
        <begin position="75"/>
        <end position="95"/>
    </location>
</feature>
<comment type="subcellular location">
    <subcellularLocation>
        <location evidence="1">Cell membrane</location>
        <topology evidence="1">Multi-pass membrane protein</topology>
    </subcellularLocation>
</comment>
<dbReference type="Pfam" id="PF03062">
    <property type="entry name" value="MBOAT"/>
    <property type="match status" value="1"/>
</dbReference>
<proteinExistence type="inferred from homology"/>
<feature type="transmembrane region" description="Helical" evidence="10">
    <location>
        <begin position="360"/>
        <end position="381"/>
    </location>
</feature>
<feature type="transmembrane region" description="Helical" evidence="10">
    <location>
        <begin position="319"/>
        <end position="340"/>
    </location>
</feature>
<evidence type="ECO:0000256" key="1">
    <source>
        <dbReference type="ARBA" id="ARBA00004651"/>
    </source>
</evidence>
<feature type="transmembrane region" description="Helical" evidence="10">
    <location>
        <begin position="444"/>
        <end position="462"/>
    </location>
</feature>
<gene>
    <name evidence="11" type="ORF">ACFQDI_01210</name>
</gene>
<keyword evidence="8 9" id="KW-0012">Acyltransferase</keyword>
<dbReference type="RefSeq" id="WP_377162553.1">
    <property type="nucleotide sequence ID" value="NZ_JBHSMQ010000001.1"/>
</dbReference>
<dbReference type="EMBL" id="JBHSMQ010000001">
    <property type="protein sequence ID" value="MFC5453457.1"/>
    <property type="molecule type" value="Genomic_DNA"/>
</dbReference>
<name>A0ABW0KLF4_9BACT</name>
<sequence length="473" mass="54038">MVFNSFTFAFFFLFVLAVLPWLDTRRSNLFLLAASVLFYAAWDVRFLLVIAFSTGFNFVTGQRIAMATGLLKKRWVWFNITINLGLLGFFKYYQFFADNLNALLAPMGISQGLPALHIILPLAISFYTFHCISYVIDIYRGQLQPASRFTDFALYLMLFPHLVAGPIVRASHLLPQIAARSRPSQGDWDAGMFLILWGLFKKVVVADNLAPKADRLFALSQAGAAEVVLGTVAFAFQIYADFSGYTDIARGAARLMGFHFDLNFKFPYLATSPSDFWQRWHISLSQWLRDYLYIPLGGNRCREWRVNLNLMLTMLIGGFWHGAAWNFVLWGGYHGALLCLHRAWSRHVSPRLGLGKQVGAFKWSAVPAILLMFGFTLYGWLLFRASSLVQVASFTRALFVPLSFPERAFCTEMARQAFYFMPMMLVEAWMIRRAKTELVFGSPWRNACFYVVLVYAILFLGAKSGEQFIYFNF</sequence>
<dbReference type="InterPro" id="IPR051085">
    <property type="entry name" value="MB_O-acyltransferase"/>
</dbReference>
<dbReference type="PIRSF" id="PIRSF016636">
    <property type="entry name" value="AlgI_DltB"/>
    <property type="match status" value="1"/>
</dbReference>
<evidence type="ECO:0000313" key="12">
    <source>
        <dbReference type="Proteomes" id="UP001596052"/>
    </source>
</evidence>
<evidence type="ECO:0000256" key="2">
    <source>
        <dbReference type="ARBA" id="ARBA00010323"/>
    </source>
</evidence>
<evidence type="ECO:0000256" key="10">
    <source>
        <dbReference type="SAM" id="Phobius"/>
    </source>
</evidence>
<dbReference type="PIRSF" id="PIRSF500217">
    <property type="entry name" value="AlgI"/>
    <property type="match status" value="1"/>
</dbReference>
<reference evidence="12" key="1">
    <citation type="journal article" date="2019" name="Int. J. Syst. Evol. Microbiol.">
        <title>The Global Catalogue of Microorganisms (GCM) 10K type strain sequencing project: providing services to taxonomists for standard genome sequencing and annotation.</title>
        <authorList>
            <consortium name="The Broad Institute Genomics Platform"/>
            <consortium name="The Broad Institute Genome Sequencing Center for Infectious Disease"/>
            <person name="Wu L."/>
            <person name="Ma J."/>
        </authorList>
    </citation>
    <scope>NUCLEOTIDE SEQUENCE [LARGE SCALE GENOMIC DNA]</scope>
    <source>
        <strain evidence="12">CGMCC 4.1469</strain>
    </source>
</reference>
<feature type="transmembrane region" description="Helical" evidence="10">
    <location>
        <begin position="30"/>
        <end position="54"/>
    </location>
</feature>
<dbReference type="Proteomes" id="UP001596052">
    <property type="component" value="Unassembled WGS sequence"/>
</dbReference>
<evidence type="ECO:0000256" key="8">
    <source>
        <dbReference type="ARBA" id="ARBA00023315"/>
    </source>
</evidence>
<keyword evidence="5 10" id="KW-0812">Transmembrane</keyword>
<dbReference type="InterPro" id="IPR024194">
    <property type="entry name" value="Ac/AlaTfrase_AlgI/DltB"/>
</dbReference>
<accession>A0ABW0KLF4</accession>
<keyword evidence="4 9" id="KW-0808">Transferase</keyword>
<evidence type="ECO:0000313" key="11">
    <source>
        <dbReference type="EMBL" id="MFC5453457.1"/>
    </source>
</evidence>
<keyword evidence="7 9" id="KW-0472">Membrane</keyword>